<keyword evidence="2" id="KW-1185">Reference proteome</keyword>
<gene>
    <name evidence="1" type="ORF">GCM10011589_46970</name>
</gene>
<sequence length="260" mass="26675">MLTVLASGKAAPGVTTATWALALSWPGPLLVADCDLAGGDMVPGMLAGRVGIDHGLLSWSTAARHDLPVAGAAALLAEHGIQVPEQPQTTLVPGFATAMQGSSFTPDAWERLARSLQRSTASLGRDALVDAGRLVSDRGCWPVLRAADQVLLTVRPSVRSVHAAQDAVRRLRQELGDLTTVTALVVGDGPYSAGEVAEALELPLVGVLPEDRAAATVLSDGGRMSVKSMRRSSLMRAATSLASKLAASAESSSDVAAVAG</sequence>
<comment type="caution">
    <text evidence="1">The sequence shown here is derived from an EMBL/GenBank/DDBJ whole genome shotgun (WGS) entry which is preliminary data.</text>
</comment>
<proteinExistence type="predicted"/>
<dbReference type="SUPFAM" id="SSF52540">
    <property type="entry name" value="P-loop containing nucleoside triphosphate hydrolases"/>
    <property type="match status" value="1"/>
</dbReference>
<reference evidence="2" key="1">
    <citation type="journal article" date="2019" name="Int. J. Syst. Evol. Microbiol.">
        <title>The Global Catalogue of Microorganisms (GCM) 10K type strain sequencing project: providing services to taxonomists for standard genome sequencing and annotation.</title>
        <authorList>
            <consortium name="The Broad Institute Genomics Platform"/>
            <consortium name="The Broad Institute Genome Sequencing Center for Infectious Disease"/>
            <person name="Wu L."/>
            <person name="Ma J."/>
        </authorList>
    </citation>
    <scope>NUCLEOTIDE SEQUENCE [LARGE SCALE GENOMIC DNA]</scope>
    <source>
        <strain evidence="2">CGMCC 4.5581</strain>
    </source>
</reference>
<evidence type="ECO:0000313" key="2">
    <source>
        <dbReference type="Proteomes" id="UP000648663"/>
    </source>
</evidence>
<protein>
    <recommendedName>
        <fullName evidence="3">MinD-like ATPase involved in chromosome partitioning or flagellar assembly</fullName>
    </recommendedName>
</protein>
<evidence type="ECO:0008006" key="3">
    <source>
        <dbReference type="Google" id="ProtNLM"/>
    </source>
</evidence>
<dbReference type="Gene3D" id="3.40.50.300">
    <property type="entry name" value="P-loop containing nucleotide triphosphate hydrolases"/>
    <property type="match status" value="1"/>
</dbReference>
<evidence type="ECO:0000313" key="1">
    <source>
        <dbReference type="EMBL" id="GGL85140.1"/>
    </source>
</evidence>
<name>A0ABQ2GBQ6_9ACTN</name>
<dbReference type="Proteomes" id="UP000648663">
    <property type="component" value="Unassembled WGS sequence"/>
</dbReference>
<organism evidence="1 2">
    <name type="scientific">Modestobacter marinus</name>
    <dbReference type="NCBI Taxonomy" id="477641"/>
    <lineage>
        <taxon>Bacteria</taxon>
        <taxon>Bacillati</taxon>
        <taxon>Actinomycetota</taxon>
        <taxon>Actinomycetes</taxon>
        <taxon>Geodermatophilales</taxon>
        <taxon>Geodermatophilaceae</taxon>
        <taxon>Modestobacter</taxon>
    </lineage>
</organism>
<dbReference type="EMBL" id="BMMI01000016">
    <property type="protein sequence ID" value="GGL85140.1"/>
    <property type="molecule type" value="Genomic_DNA"/>
</dbReference>
<accession>A0ABQ2GBQ6</accession>
<dbReference type="InterPro" id="IPR027417">
    <property type="entry name" value="P-loop_NTPase"/>
</dbReference>